<dbReference type="InterPro" id="IPR033479">
    <property type="entry name" value="dCache_1"/>
</dbReference>
<dbReference type="GO" id="GO:0007165">
    <property type="term" value="P:signal transduction"/>
    <property type="evidence" value="ECO:0007669"/>
    <property type="project" value="UniProtKB-KW"/>
</dbReference>
<reference evidence="12 13" key="1">
    <citation type="journal article" date="2011" name="J. Bacteriol.">
        <title>Complete genome sequence of the cellulose-degrading bacterium Cellulosilyticum lentocellum.</title>
        <authorList>
            <consortium name="US DOE Joint Genome Institute"/>
            <person name="Miller D.A."/>
            <person name="Suen G."/>
            <person name="Bruce D."/>
            <person name="Copeland A."/>
            <person name="Cheng J.F."/>
            <person name="Detter C."/>
            <person name="Goodwin L.A."/>
            <person name="Han C.S."/>
            <person name="Hauser L.J."/>
            <person name="Land M.L."/>
            <person name="Lapidus A."/>
            <person name="Lucas S."/>
            <person name="Meincke L."/>
            <person name="Pitluck S."/>
            <person name="Tapia R."/>
            <person name="Teshima H."/>
            <person name="Woyke T."/>
            <person name="Fox B.G."/>
            <person name="Angert E.R."/>
            <person name="Currie C.R."/>
        </authorList>
    </citation>
    <scope>NUCLEOTIDE SEQUENCE [LARGE SCALE GENOMIC DNA]</scope>
    <source>
        <strain evidence="13">ATCC 49066 / DSM 5427 / NCIMB 11756 / RHM5</strain>
    </source>
</reference>
<dbReference type="PANTHER" id="PTHR32089:SF112">
    <property type="entry name" value="LYSOZYME-LIKE PROTEIN-RELATED"/>
    <property type="match status" value="1"/>
</dbReference>
<dbReference type="Proteomes" id="UP000008467">
    <property type="component" value="Chromosome"/>
</dbReference>
<comment type="subcellular location">
    <subcellularLocation>
        <location evidence="1">Cell membrane</location>
        <topology evidence="1">Multi-pass membrane protein</topology>
    </subcellularLocation>
</comment>
<dbReference type="SMART" id="SM00283">
    <property type="entry name" value="MA"/>
    <property type="match status" value="1"/>
</dbReference>
<evidence type="ECO:0000256" key="8">
    <source>
        <dbReference type="PROSITE-ProRule" id="PRU00284"/>
    </source>
</evidence>
<keyword evidence="2" id="KW-1003">Cell membrane</keyword>
<evidence type="ECO:0000313" key="13">
    <source>
        <dbReference type="Proteomes" id="UP000008467"/>
    </source>
</evidence>
<evidence type="ECO:0000256" key="6">
    <source>
        <dbReference type="ARBA" id="ARBA00023136"/>
    </source>
</evidence>
<dbReference type="PANTHER" id="PTHR32089">
    <property type="entry name" value="METHYL-ACCEPTING CHEMOTAXIS PROTEIN MCPB"/>
    <property type="match status" value="1"/>
</dbReference>
<dbReference type="eggNOG" id="COG0840">
    <property type="taxonomic scope" value="Bacteria"/>
</dbReference>
<keyword evidence="7 8" id="KW-0807">Transducer</keyword>
<evidence type="ECO:0000259" key="11">
    <source>
        <dbReference type="PROSITE" id="PS50111"/>
    </source>
</evidence>
<evidence type="ECO:0000256" key="4">
    <source>
        <dbReference type="ARBA" id="ARBA00022692"/>
    </source>
</evidence>
<sequence length="672" mass="75090">MTRKRTVNKSKKMSLHIDLIITLCSILCIIVVATAISMISYNESKKTIKDLTMNHLQQNGREVARSVGREIQIRKQQLENIAALDEVRSMQWNEQQAILIREANAWQYRDLFVAYTDGNVHYAKENAIKYQKEEDFFKLIIKGEPVITEPYIVEDEGVSIITLTTPIKGKEGEIIGILCGSITLDSVNEIIQQVGFGNSGYACIVNNAGELVAHKDMDLVFNRVPFLEQGTYLNELLDQLMAKESGQGEYYFNDGVRYVTYEPLEGTAWSLLVTESKKEQLQPLMRVLWTNIIITLVLIVISSIVISLLIRYYMKNSLERMNKRAKQLGRCELIVDQVAHYPNNDVGEALEVLDEGIKVLHKTMQEIKDTEGAVLESRNEIESMMKGITDEVSHTTSTVENITASLEEVSANLEEMDQVIHNVENSTGQSNRYVEKGVAMAKDIQLQATKLHEETIVSKEQVQQLYMEASGRLGKALEKVKVVEEITTVSNSILAIAEQTDLLALNATIEAARAGEQGRGFAVVANEVKNLAEATGEQVHVIQNNINEVLIAVQDLSSASADMLNILKHQVLDDYENMIRITLKYKEAGNEVKQMVEGIKEKAEEIVDAISYTTHNMGDISNATTHIVGAATDIVASMGSIEKQNQVILTKVNENKEASEALASLTKQFKLY</sequence>
<dbReference type="SUPFAM" id="SSF103190">
    <property type="entry name" value="Sensory domain-like"/>
    <property type="match status" value="1"/>
</dbReference>
<evidence type="ECO:0000256" key="5">
    <source>
        <dbReference type="ARBA" id="ARBA00022989"/>
    </source>
</evidence>
<dbReference type="CDD" id="cd12912">
    <property type="entry name" value="PDC2_MCP_like"/>
    <property type="match status" value="1"/>
</dbReference>
<dbReference type="InterPro" id="IPR029151">
    <property type="entry name" value="Sensor-like_sf"/>
</dbReference>
<dbReference type="Gene3D" id="3.30.450.20">
    <property type="entry name" value="PAS domain"/>
    <property type="match status" value="2"/>
</dbReference>
<evidence type="ECO:0000256" key="3">
    <source>
        <dbReference type="ARBA" id="ARBA00022500"/>
    </source>
</evidence>
<feature type="coiled-coil region" evidence="9">
    <location>
        <begin position="399"/>
        <end position="426"/>
    </location>
</feature>
<dbReference type="KEGG" id="cle:Clole_0616"/>
<keyword evidence="3" id="KW-0145">Chemotaxis</keyword>
<feature type="transmembrane region" description="Helical" evidence="10">
    <location>
        <begin position="288"/>
        <end position="314"/>
    </location>
</feature>
<evidence type="ECO:0000256" key="9">
    <source>
        <dbReference type="SAM" id="Coils"/>
    </source>
</evidence>
<feature type="transmembrane region" description="Helical" evidence="10">
    <location>
        <begin position="20"/>
        <end position="41"/>
    </location>
</feature>
<dbReference type="AlphaFoldDB" id="F2JN08"/>
<evidence type="ECO:0000256" key="1">
    <source>
        <dbReference type="ARBA" id="ARBA00004651"/>
    </source>
</evidence>
<proteinExistence type="predicted"/>
<dbReference type="HOGENOM" id="CLU_000445_107_19_9"/>
<evidence type="ECO:0000256" key="2">
    <source>
        <dbReference type="ARBA" id="ARBA00022475"/>
    </source>
</evidence>
<dbReference type="Pfam" id="PF02743">
    <property type="entry name" value="dCache_1"/>
    <property type="match status" value="1"/>
</dbReference>
<dbReference type="Pfam" id="PF00015">
    <property type="entry name" value="MCPsignal"/>
    <property type="match status" value="1"/>
</dbReference>
<feature type="domain" description="Methyl-accepting transducer" evidence="11">
    <location>
        <begin position="377"/>
        <end position="642"/>
    </location>
</feature>
<dbReference type="GO" id="GO:0005886">
    <property type="term" value="C:plasma membrane"/>
    <property type="evidence" value="ECO:0007669"/>
    <property type="project" value="UniProtKB-SubCell"/>
</dbReference>
<gene>
    <name evidence="12" type="ordered locus">Clole_0616</name>
</gene>
<dbReference type="InterPro" id="IPR004089">
    <property type="entry name" value="MCPsignal_dom"/>
</dbReference>
<protein>
    <submittedName>
        <fullName evidence="12">Methyl-accepting chemotaxis sensory transducer with Cache sensor</fullName>
    </submittedName>
</protein>
<keyword evidence="6 10" id="KW-0472">Membrane</keyword>
<dbReference type="STRING" id="642492.Clole_0616"/>
<dbReference type="Gene3D" id="1.10.287.950">
    <property type="entry name" value="Methyl-accepting chemotaxis protein"/>
    <property type="match status" value="1"/>
</dbReference>
<keyword evidence="5 10" id="KW-1133">Transmembrane helix</keyword>
<dbReference type="CDD" id="cd18773">
    <property type="entry name" value="PDC1_HK_sensor"/>
    <property type="match status" value="1"/>
</dbReference>
<dbReference type="RefSeq" id="WP_013655651.1">
    <property type="nucleotide sequence ID" value="NC_015275.1"/>
</dbReference>
<organism evidence="12 13">
    <name type="scientific">Cellulosilyticum lentocellum (strain ATCC 49066 / DSM 5427 / NCIMB 11756 / RHM5)</name>
    <name type="common">Clostridium lentocellum</name>
    <dbReference type="NCBI Taxonomy" id="642492"/>
    <lineage>
        <taxon>Bacteria</taxon>
        <taxon>Bacillati</taxon>
        <taxon>Bacillota</taxon>
        <taxon>Clostridia</taxon>
        <taxon>Lachnospirales</taxon>
        <taxon>Cellulosilyticaceae</taxon>
        <taxon>Cellulosilyticum</taxon>
    </lineage>
</organism>
<evidence type="ECO:0000256" key="10">
    <source>
        <dbReference type="SAM" id="Phobius"/>
    </source>
</evidence>
<dbReference type="EMBL" id="CP002582">
    <property type="protein sequence ID" value="ADZ82350.1"/>
    <property type="molecule type" value="Genomic_DNA"/>
</dbReference>
<dbReference type="SUPFAM" id="SSF58104">
    <property type="entry name" value="Methyl-accepting chemotaxis protein (MCP) signaling domain"/>
    <property type="match status" value="2"/>
</dbReference>
<evidence type="ECO:0000256" key="7">
    <source>
        <dbReference type="ARBA" id="ARBA00023224"/>
    </source>
</evidence>
<evidence type="ECO:0000313" key="12">
    <source>
        <dbReference type="EMBL" id="ADZ82350.1"/>
    </source>
</evidence>
<keyword evidence="4 10" id="KW-0812">Transmembrane</keyword>
<dbReference type="GO" id="GO:0006935">
    <property type="term" value="P:chemotaxis"/>
    <property type="evidence" value="ECO:0007669"/>
    <property type="project" value="UniProtKB-KW"/>
</dbReference>
<dbReference type="PROSITE" id="PS50111">
    <property type="entry name" value="CHEMOTAXIS_TRANSDUC_2"/>
    <property type="match status" value="1"/>
</dbReference>
<keyword evidence="9" id="KW-0175">Coiled coil</keyword>
<name>F2JN08_CELLD</name>
<keyword evidence="13" id="KW-1185">Reference proteome</keyword>
<accession>F2JN08</accession>